<dbReference type="GO" id="GO:0006654">
    <property type="term" value="P:phosphatidic acid biosynthetic process"/>
    <property type="evidence" value="ECO:0007669"/>
    <property type="project" value="TreeGrafter"/>
</dbReference>
<dbReference type="STRING" id="1314773.A0A3N2PWL2"/>
<evidence type="ECO:0000256" key="1">
    <source>
        <dbReference type="ARBA" id="ARBA00006484"/>
    </source>
</evidence>
<keyword evidence="2" id="KW-0521">NADP</keyword>
<dbReference type="PRINTS" id="PR00080">
    <property type="entry name" value="SDRFAMILY"/>
</dbReference>
<dbReference type="Gene3D" id="3.40.50.720">
    <property type="entry name" value="NAD(P)-binding Rossmann-like Domain"/>
    <property type="match status" value="1"/>
</dbReference>
<dbReference type="GeneID" id="39580155"/>
<accession>A0A3N2PWL2</accession>
<dbReference type="PANTHER" id="PTHR44169">
    <property type="entry name" value="NADPH-DEPENDENT 1-ACYLDIHYDROXYACETONE PHOSPHATE REDUCTASE"/>
    <property type="match status" value="1"/>
</dbReference>
<proteinExistence type="inferred from homology"/>
<dbReference type="GO" id="GO:0004806">
    <property type="term" value="F:triacylglycerol lipase activity"/>
    <property type="evidence" value="ECO:0007669"/>
    <property type="project" value="TreeGrafter"/>
</dbReference>
<dbReference type="GO" id="GO:0019433">
    <property type="term" value="P:triglyceride catabolic process"/>
    <property type="evidence" value="ECO:0007669"/>
    <property type="project" value="TreeGrafter"/>
</dbReference>
<protein>
    <submittedName>
        <fullName evidence="5">Acylglycerone-phosphate reductase-like protein</fullName>
    </submittedName>
</protein>
<dbReference type="AlphaFoldDB" id="A0A3N2PWL2"/>
<name>A0A3N2PWL2_SODAK</name>
<dbReference type="PROSITE" id="PS00061">
    <property type="entry name" value="ADH_SHORT"/>
    <property type="match status" value="1"/>
</dbReference>
<comment type="similarity">
    <text evidence="1 4">Belongs to the short-chain dehydrogenases/reductases (SDR) family.</text>
</comment>
<organism evidence="5 6">
    <name type="scientific">Sodiomyces alkalinus (strain CBS 110278 / VKM F-3762 / F11)</name>
    <name type="common">Alkaliphilic filamentous fungus</name>
    <dbReference type="NCBI Taxonomy" id="1314773"/>
    <lineage>
        <taxon>Eukaryota</taxon>
        <taxon>Fungi</taxon>
        <taxon>Dikarya</taxon>
        <taxon>Ascomycota</taxon>
        <taxon>Pezizomycotina</taxon>
        <taxon>Sordariomycetes</taxon>
        <taxon>Hypocreomycetidae</taxon>
        <taxon>Glomerellales</taxon>
        <taxon>Plectosphaerellaceae</taxon>
        <taxon>Sodiomyces</taxon>
    </lineage>
</organism>
<dbReference type="Pfam" id="PF00106">
    <property type="entry name" value="adh_short"/>
    <property type="match status" value="1"/>
</dbReference>
<dbReference type="EMBL" id="ML119054">
    <property type="protein sequence ID" value="ROT38874.1"/>
    <property type="molecule type" value="Genomic_DNA"/>
</dbReference>
<dbReference type="FunFam" id="3.40.50.720:FF:000261">
    <property type="entry name" value="NADPH-dependent 1-acyldihydroxyacetone phosphate reductase"/>
    <property type="match status" value="1"/>
</dbReference>
<evidence type="ECO:0000256" key="3">
    <source>
        <dbReference type="ARBA" id="ARBA00023002"/>
    </source>
</evidence>
<dbReference type="InterPro" id="IPR020904">
    <property type="entry name" value="Sc_DH/Rdtase_CS"/>
</dbReference>
<evidence type="ECO:0000313" key="6">
    <source>
        <dbReference type="Proteomes" id="UP000272025"/>
    </source>
</evidence>
<dbReference type="SUPFAM" id="SSF51735">
    <property type="entry name" value="NAD(P)-binding Rossmann-fold domains"/>
    <property type="match status" value="1"/>
</dbReference>
<dbReference type="CDD" id="cd05374">
    <property type="entry name" value="17beta-HSD-like_SDR_c"/>
    <property type="match status" value="1"/>
</dbReference>
<dbReference type="RefSeq" id="XP_028466680.1">
    <property type="nucleotide sequence ID" value="XM_028611677.1"/>
</dbReference>
<evidence type="ECO:0000256" key="4">
    <source>
        <dbReference type="RuleBase" id="RU000363"/>
    </source>
</evidence>
<dbReference type="InterPro" id="IPR002347">
    <property type="entry name" value="SDR_fam"/>
</dbReference>
<dbReference type="InterPro" id="IPR036291">
    <property type="entry name" value="NAD(P)-bd_dom_sf"/>
</dbReference>
<dbReference type="PRINTS" id="PR00081">
    <property type="entry name" value="GDHRDH"/>
</dbReference>
<evidence type="ECO:0000256" key="2">
    <source>
        <dbReference type="ARBA" id="ARBA00022857"/>
    </source>
</evidence>
<keyword evidence="3" id="KW-0560">Oxidoreductase</keyword>
<dbReference type="GO" id="GO:0005811">
    <property type="term" value="C:lipid droplet"/>
    <property type="evidence" value="ECO:0007669"/>
    <property type="project" value="TreeGrafter"/>
</dbReference>
<dbReference type="Proteomes" id="UP000272025">
    <property type="component" value="Unassembled WGS sequence"/>
</dbReference>
<gene>
    <name evidence="5" type="ORF">SODALDRAFT_332313</name>
</gene>
<dbReference type="OrthoDB" id="2102561at2759"/>
<evidence type="ECO:0000313" key="5">
    <source>
        <dbReference type="EMBL" id="ROT38874.1"/>
    </source>
</evidence>
<reference evidence="5 6" key="1">
    <citation type="journal article" date="2018" name="Mol. Ecol.">
        <title>The obligate alkalophilic soda-lake fungus Sodiomyces alkalinus has shifted to a protein diet.</title>
        <authorList>
            <person name="Grum-Grzhimaylo A.A."/>
            <person name="Falkoski D.L."/>
            <person name="van den Heuvel J."/>
            <person name="Valero-Jimenez C.A."/>
            <person name="Min B."/>
            <person name="Choi I.G."/>
            <person name="Lipzen A."/>
            <person name="Daum C.G."/>
            <person name="Aanen D.K."/>
            <person name="Tsang A."/>
            <person name="Henrissat B."/>
            <person name="Bilanenko E.N."/>
            <person name="de Vries R.P."/>
            <person name="van Kan J.A.L."/>
            <person name="Grigoriev I.V."/>
            <person name="Debets A.J.M."/>
        </authorList>
    </citation>
    <scope>NUCLEOTIDE SEQUENCE [LARGE SCALE GENOMIC DNA]</scope>
    <source>
        <strain evidence="5 6">F11</strain>
    </source>
</reference>
<dbReference type="GO" id="GO:0005783">
    <property type="term" value="C:endoplasmic reticulum"/>
    <property type="evidence" value="ECO:0007669"/>
    <property type="project" value="TreeGrafter"/>
</dbReference>
<keyword evidence="6" id="KW-1185">Reference proteome</keyword>
<dbReference type="PANTHER" id="PTHR44169:SF6">
    <property type="entry name" value="NADPH-DEPENDENT 1-ACYLDIHYDROXYACETONE PHOSPHATE REDUCTASE"/>
    <property type="match status" value="1"/>
</dbReference>
<dbReference type="GO" id="GO:0000140">
    <property type="term" value="F:acylglycerone-phosphate reductase (NADP+) activity"/>
    <property type="evidence" value="ECO:0007669"/>
    <property type="project" value="TreeGrafter"/>
</dbReference>
<sequence length="304" mass="33259">MATDIDIIKGRQTVLVTGCTPGGIGHAVAQEFHARGLHVIATARRAEVLEDLARQGMSTFELDVTKADSIAACKQQVAALTGGRLDILVNNAGMGYVTPATDIDLDEVRAVFETNVFGVMAMVQAFVPLLIPARGLIINISSLSSLTPYVFASVYSSSKGAINSYSRTLRQELRPFGIRVMVSITGTVRSQTGNKQTHRTLPPGSLYQHIRDVFERRLTWSQNNGTVETPCFAKQLVSEALRGEGWLGGWLGGTRNWFWAGGLATQVWLAKFFGEWLLDEITYRRFGMNKLAAIVKAQGIKRSP</sequence>